<proteinExistence type="predicted"/>
<dbReference type="PANTHER" id="PTHR47326">
    <property type="entry name" value="TRANSPOSABLE ELEMENT TC3 TRANSPOSASE-LIKE PROTEIN"/>
    <property type="match status" value="1"/>
</dbReference>
<dbReference type="InterPro" id="IPR036397">
    <property type="entry name" value="RNaseH_sf"/>
</dbReference>
<protein>
    <submittedName>
        <fullName evidence="2">Uncharacterized protein</fullName>
    </submittedName>
</protein>
<dbReference type="Proteomes" id="UP001148838">
    <property type="component" value="Unassembled WGS sequence"/>
</dbReference>
<accession>A0ABQ8SDD7</accession>
<evidence type="ECO:0000313" key="3">
    <source>
        <dbReference type="Proteomes" id="UP001148838"/>
    </source>
</evidence>
<dbReference type="EMBL" id="JAJSOF020000029">
    <property type="protein sequence ID" value="KAJ4431825.1"/>
    <property type="molecule type" value="Genomic_DNA"/>
</dbReference>
<gene>
    <name evidence="2" type="ORF">ANN_20430</name>
</gene>
<organism evidence="2 3">
    <name type="scientific">Periplaneta americana</name>
    <name type="common">American cockroach</name>
    <name type="synonym">Blatta americana</name>
    <dbReference type="NCBI Taxonomy" id="6978"/>
    <lineage>
        <taxon>Eukaryota</taxon>
        <taxon>Metazoa</taxon>
        <taxon>Ecdysozoa</taxon>
        <taxon>Arthropoda</taxon>
        <taxon>Hexapoda</taxon>
        <taxon>Insecta</taxon>
        <taxon>Pterygota</taxon>
        <taxon>Neoptera</taxon>
        <taxon>Polyneoptera</taxon>
        <taxon>Dictyoptera</taxon>
        <taxon>Blattodea</taxon>
        <taxon>Blattoidea</taxon>
        <taxon>Blattidae</taxon>
        <taxon>Blattinae</taxon>
        <taxon>Periplaneta</taxon>
    </lineage>
</organism>
<dbReference type="PANTHER" id="PTHR47326:SF1">
    <property type="entry name" value="HTH PSQ-TYPE DOMAIN-CONTAINING PROTEIN"/>
    <property type="match status" value="1"/>
</dbReference>
<evidence type="ECO:0000313" key="2">
    <source>
        <dbReference type="EMBL" id="KAJ4431825.1"/>
    </source>
</evidence>
<keyword evidence="3" id="KW-1185">Reference proteome</keyword>
<dbReference type="Gene3D" id="3.30.420.10">
    <property type="entry name" value="Ribonuclease H-like superfamily/Ribonuclease H"/>
    <property type="match status" value="1"/>
</dbReference>
<comment type="caution">
    <text evidence="2">The sequence shown here is derived from an EMBL/GenBank/DDBJ whole genome shotgun (WGS) entry which is preliminary data.</text>
</comment>
<reference evidence="2 3" key="1">
    <citation type="journal article" date="2022" name="Allergy">
        <title>Genome assembly and annotation of Periplaneta americana reveal a comprehensive cockroach allergen profile.</title>
        <authorList>
            <person name="Wang L."/>
            <person name="Xiong Q."/>
            <person name="Saelim N."/>
            <person name="Wang L."/>
            <person name="Nong W."/>
            <person name="Wan A.T."/>
            <person name="Shi M."/>
            <person name="Liu X."/>
            <person name="Cao Q."/>
            <person name="Hui J.H.L."/>
            <person name="Sookrung N."/>
            <person name="Leung T.F."/>
            <person name="Tungtrongchitr A."/>
            <person name="Tsui S.K.W."/>
        </authorList>
    </citation>
    <scope>NUCLEOTIDE SEQUENCE [LARGE SCALE GENOMIC DNA]</scope>
    <source>
        <strain evidence="2">PWHHKU_190912</strain>
    </source>
</reference>
<name>A0ABQ8SDD7_PERAM</name>
<evidence type="ECO:0000256" key="1">
    <source>
        <dbReference type="SAM" id="MobiDB-lite"/>
    </source>
</evidence>
<sequence length="270" mass="30213">MAGLREGGNEPPGSLKVSEMSPGSSTESYPAFARIGLRENPGKNLNQVTCPDRDSNPGHLVSWPDALTVTPQLDSIWRCCPRERNPMVLGLGTGLVRQLWYQLDGAPAHFTLPVRQWLDHHFPGRWIGRGGPIAWPARSPDLTPFDFFLWGCMIEKVYQTEIASREELVAKINTAAMEVQKHGLDNVQREVRRRAEECVRARGRHFEHLLRQLTISLPSLKQTDTFCIPALGGLSEGEYCGTRLEYSGRIGKLRAHLARRKARGNGNTNP</sequence>
<feature type="region of interest" description="Disordered" evidence="1">
    <location>
        <begin position="1"/>
        <end position="29"/>
    </location>
</feature>